<sequence>MSSGGAAAVGEDDFRAWMTRYPTGVAVVTTTDADGHPRGMSCSSLSSVTLDPPTVAVCLRTDAVTCVAVEARGEFALNLLHSGGRHAAQTFSGPVADRFAAVEWQWSNGKLPWLRADTYALAECQVAGTVIVGDHTIVLGTVTGLRAGDGDPLVYAHREYRKLQP</sequence>
<dbReference type="Gene3D" id="2.30.110.10">
    <property type="entry name" value="Electron Transport, Fmn-binding Protein, Chain A"/>
    <property type="match status" value="1"/>
</dbReference>
<evidence type="ECO:0000259" key="2">
    <source>
        <dbReference type="SMART" id="SM00903"/>
    </source>
</evidence>
<dbReference type="InterPro" id="IPR050268">
    <property type="entry name" value="NADH-dep_flavin_reductase"/>
</dbReference>
<keyword evidence="1 3" id="KW-0560">Oxidoreductase</keyword>
<reference evidence="4" key="1">
    <citation type="journal article" date="2019" name="Int. J. Syst. Evol. Microbiol.">
        <title>The Global Catalogue of Microorganisms (GCM) 10K type strain sequencing project: providing services to taxonomists for standard genome sequencing and annotation.</title>
        <authorList>
            <consortium name="The Broad Institute Genomics Platform"/>
            <consortium name="The Broad Institute Genome Sequencing Center for Infectious Disease"/>
            <person name="Wu L."/>
            <person name="Ma J."/>
        </authorList>
    </citation>
    <scope>NUCLEOTIDE SEQUENCE [LARGE SCALE GENOMIC DNA]</scope>
    <source>
        <strain evidence="4">CCUG 53903</strain>
    </source>
</reference>
<gene>
    <name evidence="3" type="ORF">ACFPZ3_21945</name>
</gene>
<dbReference type="SUPFAM" id="SSF50475">
    <property type="entry name" value="FMN-binding split barrel"/>
    <property type="match status" value="1"/>
</dbReference>
<evidence type="ECO:0000313" key="4">
    <source>
        <dbReference type="Proteomes" id="UP001596058"/>
    </source>
</evidence>
<organism evidence="3 4">
    <name type="scientific">Nonomuraea insulae</name>
    <dbReference type="NCBI Taxonomy" id="1616787"/>
    <lineage>
        <taxon>Bacteria</taxon>
        <taxon>Bacillati</taxon>
        <taxon>Actinomycetota</taxon>
        <taxon>Actinomycetes</taxon>
        <taxon>Streptosporangiales</taxon>
        <taxon>Streptosporangiaceae</taxon>
        <taxon>Nonomuraea</taxon>
    </lineage>
</organism>
<proteinExistence type="predicted"/>
<dbReference type="InterPro" id="IPR012349">
    <property type="entry name" value="Split_barrel_FMN-bd"/>
</dbReference>
<evidence type="ECO:0000256" key="1">
    <source>
        <dbReference type="ARBA" id="ARBA00023002"/>
    </source>
</evidence>
<dbReference type="Proteomes" id="UP001596058">
    <property type="component" value="Unassembled WGS sequence"/>
</dbReference>
<feature type="domain" description="Flavin reductase like" evidence="2">
    <location>
        <begin position="18"/>
        <end position="162"/>
    </location>
</feature>
<dbReference type="Pfam" id="PF01613">
    <property type="entry name" value="Flavin_Reduct"/>
    <property type="match status" value="1"/>
</dbReference>
<dbReference type="EC" id="1.5.1.-" evidence="3"/>
<dbReference type="EMBL" id="JBHSPA010000025">
    <property type="protein sequence ID" value="MFC5826539.1"/>
    <property type="molecule type" value="Genomic_DNA"/>
</dbReference>
<dbReference type="RefSeq" id="WP_379516050.1">
    <property type="nucleotide sequence ID" value="NZ_JBHSPA010000025.1"/>
</dbReference>
<dbReference type="PANTHER" id="PTHR30466">
    <property type="entry name" value="FLAVIN REDUCTASE"/>
    <property type="match status" value="1"/>
</dbReference>
<accession>A0ABW1CL81</accession>
<dbReference type="PANTHER" id="PTHR30466:SF1">
    <property type="entry name" value="FMN REDUCTASE (NADH) RUTF"/>
    <property type="match status" value="1"/>
</dbReference>
<dbReference type="InterPro" id="IPR002563">
    <property type="entry name" value="Flavin_Rdtase-like_dom"/>
</dbReference>
<evidence type="ECO:0000313" key="3">
    <source>
        <dbReference type="EMBL" id="MFC5826539.1"/>
    </source>
</evidence>
<dbReference type="SMART" id="SM00903">
    <property type="entry name" value="Flavin_Reduct"/>
    <property type="match status" value="1"/>
</dbReference>
<keyword evidence="4" id="KW-1185">Reference proteome</keyword>
<comment type="caution">
    <text evidence="3">The sequence shown here is derived from an EMBL/GenBank/DDBJ whole genome shotgun (WGS) entry which is preliminary data.</text>
</comment>
<protein>
    <submittedName>
        <fullName evidence="3">Flavin reductase family protein</fullName>
        <ecNumber evidence="3">1.5.1.-</ecNumber>
    </submittedName>
</protein>
<name>A0ABW1CL81_9ACTN</name>
<dbReference type="GO" id="GO:0016491">
    <property type="term" value="F:oxidoreductase activity"/>
    <property type="evidence" value="ECO:0007669"/>
    <property type="project" value="UniProtKB-KW"/>
</dbReference>